<reference evidence="3 4" key="1">
    <citation type="submission" date="2020-02" db="EMBL/GenBank/DDBJ databases">
        <authorList>
            <person name="Ma Q."/>
            <person name="Huang Y."/>
            <person name="Song X."/>
            <person name="Pei D."/>
        </authorList>
    </citation>
    <scope>NUCLEOTIDE SEQUENCE [LARGE SCALE GENOMIC DNA]</scope>
    <source>
        <strain evidence="3">Sxm20200214</strain>
        <tissue evidence="3">Leaf</tissue>
    </source>
</reference>
<keyword evidence="1" id="KW-0472">Membrane</keyword>
<dbReference type="EMBL" id="JAAMPC010000006">
    <property type="protein sequence ID" value="KAG2306947.1"/>
    <property type="molecule type" value="Genomic_DNA"/>
</dbReference>
<dbReference type="InterPro" id="IPR014002">
    <property type="entry name" value="Agenet_dom_plant"/>
</dbReference>
<dbReference type="SMART" id="SM00743">
    <property type="entry name" value="Agenet"/>
    <property type="match status" value="3"/>
</dbReference>
<feature type="domain" description="Agenet" evidence="2">
    <location>
        <begin position="207"/>
        <end position="263"/>
    </location>
</feature>
<evidence type="ECO:0000256" key="1">
    <source>
        <dbReference type="SAM" id="Phobius"/>
    </source>
</evidence>
<dbReference type="AlphaFoldDB" id="A0A8X7V993"/>
<dbReference type="Pfam" id="PF05641">
    <property type="entry name" value="Agenet"/>
    <property type="match status" value="1"/>
</dbReference>
<comment type="caution">
    <text evidence="3">The sequence shown here is derived from an EMBL/GenBank/DDBJ whole genome shotgun (WGS) entry which is preliminary data.</text>
</comment>
<dbReference type="PANTHER" id="PTHR31917">
    <property type="entry name" value="AGENET DOMAIN-CONTAINING PROTEIN-RELATED"/>
    <property type="match status" value="1"/>
</dbReference>
<feature type="domain" description="Agenet" evidence="2">
    <location>
        <begin position="143"/>
        <end position="199"/>
    </location>
</feature>
<protein>
    <recommendedName>
        <fullName evidence="2">Agenet domain-containing protein</fullName>
    </recommendedName>
</protein>
<evidence type="ECO:0000259" key="2">
    <source>
        <dbReference type="SMART" id="SM00743"/>
    </source>
</evidence>
<dbReference type="Proteomes" id="UP000886595">
    <property type="component" value="Unassembled WGS sequence"/>
</dbReference>
<gene>
    <name evidence="3" type="ORF">Bca52824_026695</name>
</gene>
<sequence>MRLLFRFCFALFHFFYVFLIFYISGNSTKKNQHLMIAFSITKHQPLLHLRVSVVLSILLSKLFAIKSFENVTRCEVEVSPKEEGFKGSWFRAILEQNPTKVKGEKLRICYKTFLNEDGSKPCSESIERCFIRVVPPEILNESVVFKEGSVVDAYFSDGCWNGVIIVERPDGNFLVYFDDPPDIIRFNRSQLRPHADWIGSKWVKSKNKYTLPENVEAFVGYGWRKGVVREIHEDNQYKVCFMDTKEEAVFKSSDIRRLMEWQDGVWIHAHMVVVKCILGDPEMCSNLVEDVDTQFESVVDLVQRGYRLKRQDWHNGGVNVAVAEAEVEKNNYGPGIDATDKDKIVFLTKQVTTLKERVEYLEDLLDIRRETEKVL</sequence>
<keyword evidence="4" id="KW-1185">Reference proteome</keyword>
<feature type="transmembrane region" description="Helical" evidence="1">
    <location>
        <begin position="7"/>
        <end position="25"/>
    </location>
</feature>
<dbReference type="SUPFAM" id="SSF63748">
    <property type="entry name" value="Tudor/PWWP/MBT"/>
    <property type="match status" value="1"/>
</dbReference>
<keyword evidence="1" id="KW-0812">Transmembrane</keyword>
<accession>A0A8X7V993</accession>
<proteinExistence type="predicted"/>
<feature type="domain" description="Agenet" evidence="2">
    <location>
        <begin position="68"/>
        <end position="139"/>
    </location>
</feature>
<dbReference type="InterPro" id="IPR008395">
    <property type="entry name" value="Agenet-like_dom"/>
</dbReference>
<evidence type="ECO:0000313" key="4">
    <source>
        <dbReference type="Proteomes" id="UP000886595"/>
    </source>
</evidence>
<dbReference type="CDD" id="cd20406">
    <property type="entry name" value="Tudor_Agenet_AtDUF_rpt2_4"/>
    <property type="match status" value="2"/>
</dbReference>
<name>A0A8X7V993_BRACI</name>
<dbReference type="PANTHER" id="PTHR31917:SF149">
    <property type="entry name" value="AGENET DOMAIN-CONTAINING PROTEIN"/>
    <property type="match status" value="1"/>
</dbReference>
<dbReference type="OrthoDB" id="1093430at2759"/>
<organism evidence="3 4">
    <name type="scientific">Brassica carinata</name>
    <name type="common">Ethiopian mustard</name>
    <name type="synonym">Abyssinian cabbage</name>
    <dbReference type="NCBI Taxonomy" id="52824"/>
    <lineage>
        <taxon>Eukaryota</taxon>
        <taxon>Viridiplantae</taxon>
        <taxon>Streptophyta</taxon>
        <taxon>Embryophyta</taxon>
        <taxon>Tracheophyta</taxon>
        <taxon>Spermatophyta</taxon>
        <taxon>Magnoliopsida</taxon>
        <taxon>eudicotyledons</taxon>
        <taxon>Gunneridae</taxon>
        <taxon>Pentapetalae</taxon>
        <taxon>rosids</taxon>
        <taxon>malvids</taxon>
        <taxon>Brassicales</taxon>
        <taxon>Brassicaceae</taxon>
        <taxon>Brassiceae</taxon>
        <taxon>Brassica</taxon>
    </lineage>
</organism>
<keyword evidence="1" id="KW-1133">Transmembrane helix</keyword>
<dbReference type="CDD" id="cd20405">
    <property type="entry name" value="Tudor_Agenet_AtDUF_rpt1_3"/>
    <property type="match status" value="1"/>
</dbReference>
<evidence type="ECO:0000313" key="3">
    <source>
        <dbReference type="EMBL" id="KAG2306947.1"/>
    </source>
</evidence>